<organism evidence="1 2">
    <name type="scientific">Bacteroides xylanisolvens CL03T12C04</name>
    <dbReference type="NCBI Taxonomy" id="997892"/>
    <lineage>
        <taxon>Bacteria</taxon>
        <taxon>Pseudomonadati</taxon>
        <taxon>Bacteroidota</taxon>
        <taxon>Bacteroidia</taxon>
        <taxon>Bacteroidales</taxon>
        <taxon>Bacteroidaceae</taxon>
        <taxon>Bacteroides</taxon>
    </lineage>
</organism>
<dbReference type="PATRIC" id="fig|997892.3.peg.651"/>
<name>I9AK10_9BACE</name>
<dbReference type="InterPro" id="IPR032675">
    <property type="entry name" value="LRR_dom_sf"/>
</dbReference>
<sequence>METIVDKHGVEYDIKQKVLIKASPELREEYIIHQNTEIIHPFAFMDCKKIESIVLPDKLQYIGTGSFLGCSALKHIDIPDSVLQISSNTFSGCI</sequence>
<evidence type="ECO:0008006" key="3">
    <source>
        <dbReference type="Google" id="ProtNLM"/>
    </source>
</evidence>
<dbReference type="HOGENOM" id="CLU_2380378_0_0_10"/>
<evidence type="ECO:0000313" key="1">
    <source>
        <dbReference type="EMBL" id="EIY87667.1"/>
    </source>
</evidence>
<dbReference type="EMBL" id="AGXE01000005">
    <property type="protein sequence ID" value="EIY87667.1"/>
    <property type="molecule type" value="Genomic_DNA"/>
</dbReference>
<dbReference type="Gene3D" id="3.80.10.10">
    <property type="entry name" value="Ribonuclease Inhibitor"/>
    <property type="match status" value="1"/>
</dbReference>
<dbReference type="InterPro" id="IPR026906">
    <property type="entry name" value="LRR_5"/>
</dbReference>
<evidence type="ECO:0000313" key="2">
    <source>
        <dbReference type="Proteomes" id="UP000003566"/>
    </source>
</evidence>
<dbReference type="RefSeq" id="WP_008021245.1">
    <property type="nucleotide sequence ID" value="NZ_JAGHEF010000001.1"/>
</dbReference>
<comment type="caution">
    <text evidence="1">The sequence shown here is derived from an EMBL/GenBank/DDBJ whole genome shotgun (WGS) entry which is preliminary data.</text>
</comment>
<accession>I9AK10</accession>
<gene>
    <name evidence="1" type="ORF">HMPREF1074_00643</name>
</gene>
<dbReference type="AlphaFoldDB" id="I9AK10"/>
<proteinExistence type="predicted"/>
<protein>
    <recommendedName>
        <fullName evidence="3">Leucine-rich repeat domain-containing protein</fullName>
    </recommendedName>
</protein>
<dbReference type="SUPFAM" id="SSF52058">
    <property type="entry name" value="L domain-like"/>
    <property type="match status" value="1"/>
</dbReference>
<dbReference type="Proteomes" id="UP000003566">
    <property type="component" value="Unassembled WGS sequence"/>
</dbReference>
<dbReference type="Pfam" id="PF13306">
    <property type="entry name" value="LRR_5"/>
    <property type="match status" value="1"/>
</dbReference>
<reference evidence="1 2" key="1">
    <citation type="submission" date="2012-02" db="EMBL/GenBank/DDBJ databases">
        <title>The Genome Sequence of Bacteroides xylanisolvens CL03T12C04.</title>
        <authorList>
            <consortium name="The Broad Institute Genome Sequencing Platform"/>
            <person name="Earl A."/>
            <person name="Ward D."/>
            <person name="Feldgarden M."/>
            <person name="Gevers D."/>
            <person name="Zitomersky N.L."/>
            <person name="Coyne M.J."/>
            <person name="Comstock L.E."/>
            <person name="Young S.K."/>
            <person name="Zeng Q."/>
            <person name="Gargeya S."/>
            <person name="Fitzgerald M."/>
            <person name="Haas B."/>
            <person name="Abouelleil A."/>
            <person name="Alvarado L."/>
            <person name="Arachchi H.M."/>
            <person name="Berlin A."/>
            <person name="Chapman S.B."/>
            <person name="Gearin G."/>
            <person name="Goldberg J."/>
            <person name="Griggs A."/>
            <person name="Gujja S."/>
            <person name="Hansen M."/>
            <person name="Heiman D."/>
            <person name="Howarth C."/>
            <person name="Larimer J."/>
            <person name="Lui A."/>
            <person name="MacDonald P.J.P."/>
            <person name="McCowen C."/>
            <person name="Montmayeur A."/>
            <person name="Murphy C."/>
            <person name="Neiman D."/>
            <person name="Pearson M."/>
            <person name="Priest M."/>
            <person name="Roberts A."/>
            <person name="Saif S."/>
            <person name="Shea T."/>
            <person name="Sisk P."/>
            <person name="Stolte C."/>
            <person name="Sykes S."/>
            <person name="Wortman J."/>
            <person name="Nusbaum C."/>
            <person name="Birren B."/>
        </authorList>
    </citation>
    <scope>NUCLEOTIDE SEQUENCE [LARGE SCALE GENOMIC DNA]</scope>
    <source>
        <strain evidence="1 2">CL03T12C04</strain>
    </source>
</reference>